<dbReference type="OrthoDB" id="7061211at2"/>
<comment type="similarity">
    <text evidence="7">Belongs to the FtsB family.</text>
</comment>
<dbReference type="InterPro" id="IPR023081">
    <property type="entry name" value="Cell_div_FtsB"/>
</dbReference>
<proteinExistence type="inferred from homology"/>
<gene>
    <name evidence="7" type="primary">ftsB</name>
    <name evidence="8" type="ORF">C6570_12525</name>
</gene>
<evidence type="ECO:0000256" key="6">
    <source>
        <dbReference type="ARBA" id="ARBA00023306"/>
    </source>
</evidence>
<comment type="subcellular location">
    <subcellularLocation>
        <location evidence="7">Cell inner membrane</location>
        <topology evidence="7">Single-pass type II membrane protein</topology>
    </subcellularLocation>
    <text evidence="7">Localizes to the division septum.</text>
</comment>
<dbReference type="EMBL" id="CP027666">
    <property type="protein sequence ID" value="AVO34966.1"/>
    <property type="molecule type" value="Genomic_DNA"/>
</dbReference>
<feature type="topological domain" description="Cytoplasmic" evidence="7">
    <location>
        <begin position="1"/>
        <end position="5"/>
    </location>
</feature>
<dbReference type="GO" id="GO:0005886">
    <property type="term" value="C:plasma membrane"/>
    <property type="evidence" value="ECO:0007669"/>
    <property type="project" value="UniProtKB-SubCell"/>
</dbReference>
<reference evidence="8 9" key="1">
    <citation type="submission" date="2018-03" db="EMBL/GenBank/DDBJ databases">
        <title>Genome sequencing of Ottowia sp.</title>
        <authorList>
            <person name="Kim S.-J."/>
            <person name="Heo J."/>
            <person name="Kwon S.-W."/>
        </authorList>
    </citation>
    <scope>NUCLEOTIDE SEQUENCE [LARGE SCALE GENOMIC DNA]</scope>
    <source>
        <strain evidence="8 9">KADR8-3</strain>
    </source>
</reference>
<dbReference type="Pfam" id="PF04977">
    <property type="entry name" value="DivIC"/>
    <property type="match status" value="1"/>
</dbReference>
<dbReference type="HAMAP" id="MF_00599">
    <property type="entry name" value="FtsB"/>
    <property type="match status" value="1"/>
</dbReference>
<dbReference type="GO" id="GO:0030428">
    <property type="term" value="C:cell septum"/>
    <property type="evidence" value="ECO:0007669"/>
    <property type="project" value="TreeGrafter"/>
</dbReference>
<keyword evidence="7" id="KW-0997">Cell inner membrane</keyword>
<comment type="function">
    <text evidence="7">Essential cell division protein. May link together the upstream cell division proteins, which are predominantly cytoplasmic, with the downstream cell division proteins, which are predominantly periplasmic.</text>
</comment>
<evidence type="ECO:0000256" key="2">
    <source>
        <dbReference type="ARBA" id="ARBA00022618"/>
    </source>
</evidence>
<dbReference type="PANTHER" id="PTHR37485">
    <property type="entry name" value="CELL DIVISION PROTEIN FTSB"/>
    <property type="match status" value="1"/>
</dbReference>
<dbReference type="RefSeq" id="WP_106703515.1">
    <property type="nucleotide sequence ID" value="NZ_CP027666.1"/>
</dbReference>
<keyword evidence="9" id="KW-1185">Reference proteome</keyword>
<accession>A0A2S0MGL1</accession>
<organism evidence="8 9">
    <name type="scientific">Ottowia oryzae</name>
    <dbReference type="NCBI Taxonomy" id="2109914"/>
    <lineage>
        <taxon>Bacteria</taxon>
        <taxon>Pseudomonadati</taxon>
        <taxon>Pseudomonadota</taxon>
        <taxon>Betaproteobacteria</taxon>
        <taxon>Burkholderiales</taxon>
        <taxon>Comamonadaceae</taxon>
        <taxon>Ottowia</taxon>
    </lineage>
</organism>
<dbReference type="AlphaFoldDB" id="A0A2S0MGL1"/>
<keyword evidence="6 7" id="KW-0131">Cell cycle</keyword>
<evidence type="ECO:0000256" key="7">
    <source>
        <dbReference type="HAMAP-Rule" id="MF_00599"/>
    </source>
</evidence>
<dbReference type="InterPro" id="IPR007060">
    <property type="entry name" value="FtsL/DivIC"/>
</dbReference>
<keyword evidence="2 7" id="KW-0132">Cell division</keyword>
<evidence type="ECO:0000256" key="1">
    <source>
        <dbReference type="ARBA" id="ARBA00022475"/>
    </source>
</evidence>
<dbReference type="KEGG" id="otk:C6570_12525"/>
<keyword evidence="4 7" id="KW-1133">Transmembrane helix</keyword>
<evidence type="ECO:0000313" key="9">
    <source>
        <dbReference type="Proteomes" id="UP000239709"/>
    </source>
</evidence>
<comment type="subunit">
    <text evidence="7">Part of a complex composed of FtsB, FtsL and FtsQ.</text>
</comment>
<dbReference type="GO" id="GO:0043093">
    <property type="term" value="P:FtsZ-dependent cytokinesis"/>
    <property type="evidence" value="ECO:0007669"/>
    <property type="project" value="UniProtKB-UniRule"/>
</dbReference>
<name>A0A2S0MGL1_9BURK</name>
<dbReference type="Proteomes" id="UP000239709">
    <property type="component" value="Chromosome"/>
</dbReference>
<keyword evidence="3 7" id="KW-0812">Transmembrane</keyword>
<keyword evidence="1 7" id="KW-1003">Cell membrane</keyword>
<evidence type="ECO:0000313" key="8">
    <source>
        <dbReference type="EMBL" id="AVO34966.1"/>
    </source>
</evidence>
<feature type="topological domain" description="Periplasmic" evidence="7">
    <location>
        <begin position="24"/>
        <end position="92"/>
    </location>
</feature>
<protein>
    <recommendedName>
        <fullName evidence="7">Cell division protein FtsB</fullName>
    </recommendedName>
</protein>
<keyword evidence="5 7" id="KW-0472">Membrane</keyword>
<dbReference type="GO" id="GO:0032153">
    <property type="term" value="C:cell division site"/>
    <property type="evidence" value="ECO:0007669"/>
    <property type="project" value="UniProtKB-UniRule"/>
</dbReference>
<evidence type="ECO:0000256" key="4">
    <source>
        <dbReference type="ARBA" id="ARBA00022989"/>
    </source>
</evidence>
<evidence type="ECO:0000256" key="3">
    <source>
        <dbReference type="ARBA" id="ARBA00022692"/>
    </source>
</evidence>
<sequence>MSNRVVPAVLIVLLVIVHAQLWVGRGSLPNVTSLQRKVDSQLAANTQAKLTNDQLSSEVEDLKAGLGMVEEKARMELGMVKPNEIFVQVTPR</sequence>
<evidence type="ECO:0000256" key="5">
    <source>
        <dbReference type="ARBA" id="ARBA00023136"/>
    </source>
</evidence>
<dbReference type="PANTHER" id="PTHR37485:SF1">
    <property type="entry name" value="CELL DIVISION PROTEIN FTSB"/>
    <property type="match status" value="1"/>
</dbReference>